<dbReference type="InterPro" id="IPR046233">
    <property type="entry name" value="DUF6266"/>
</dbReference>
<evidence type="ECO:0000313" key="2">
    <source>
        <dbReference type="Proteomes" id="UP000646484"/>
    </source>
</evidence>
<keyword evidence="2" id="KW-1185">Reference proteome</keyword>
<dbReference type="Proteomes" id="UP000646484">
    <property type="component" value="Unassembled WGS sequence"/>
</dbReference>
<dbReference type="RefSeq" id="WP_186976540.1">
    <property type="nucleotide sequence ID" value="NZ_JACOOH010000005.1"/>
</dbReference>
<organism evidence="1 2">
    <name type="scientific">Butyricimonas hominis</name>
    <dbReference type="NCBI Taxonomy" id="2763032"/>
    <lineage>
        <taxon>Bacteria</taxon>
        <taxon>Pseudomonadati</taxon>
        <taxon>Bacteroidota</taxon>
        <taxon>Bacteroidia</taxon>
        <taxon>Bacteroidales</taxon>
        <taxon>Odoribacteraceae</taxon>
        <taxon>Butyricimonas</taxon>
    </lineage>
</organism>
<dbReference type="EMBL" id="JACOOH010000005">
    <property type="protein sequence ID" value="MBC5622084.1"/>
    <property type="molecule type" value="Genomic_DNA"/>
</dbReference>
<proteinExistence type="predicted"/>
<dbReference type="Pfam" id="PF19781">
    <property type="entry name" value="DUF6266"/>
    <property type="match status" value="1"/>
</dbReference>
<evidence type="ECO:0000313" key="1">
    <source>
        <dbReference type="EMBL" id="MBC5622084.1"/>
    </source>
</evidence>
<name>A0ABR7D2M4_9BACT</name>
<reference evidence="1 2" key="1">
    <citation type="submission" date="2020-08" db="EMBL/GenBank/DDBJ databases">
        <title>Genome public.</title>
        <authorList>
            <person name="Liu C."/>
            <person name="Sun Q."/>
        </authorList>
    </citation>
    <scope>NUCLEOTIDE SEQUENCE [LARGE SCALE GENOMIC DNA]</scope>
    <source>
        <strain evidence="1 2">NSJ-56</strain>
    </source>
</reference>
<comment type="caution">
    <text evidence="1">The sequence shown here is derived from an EMBL/GenBank/DDBJ whole genome shotgun (WGS) entry which is preliminary data.</text>
</comment>
<accession>A0ABR7D2M4</accession>
<gene>
    <name evidence="1" type="ORF">H8S64_13325</name>
</gene>
<protein>
    <submittedName>
        <fullName evidence="1">Uncharacterized protein</fullName>
    </submittedName>
</protein>
<sequence length="210" mass="22904">MAKFNSYLLGKVTKSVGNVTMCYMNKQNIARAKIFSRKDNPTPEVLTQRAKMKALIELSRWLLPVVQKGFRGIGSGTTSNAFVSLNMGCVSVDEDYAVTVDYARMLVAAGIRNTPKVSVTYDSDASKYAFVQEAEEAEEGYAAGDDLVYAVLYETEVQRARLVALRVRGEGGSTSYALPENWSAENVKAYCFAMKKGGKVCSNSVSLTVG</sequence>